<dbReference type="SMART" id="SM00936">
    <property type="entry name" value="PBP5_C"/>
    <property type="match status" value="1"/>
</dbReference>
<dbReference type="GO" id="GO:0006508">
    <property type="term" value="P:proteolysis"/>
    <property type="evidence" value="ECO:0007669"/>
    <property type="project" value="UniProtKB-KW"/>
</dbReference>
<dbReference type="Gene3D" id="2.60.410.10">
    <property type="entry name" value="D-Ala-D-Ala carboxypeptidase, C-terminal domain"/>
    <property type="match status" value="1"/>
</dbReference>
<dbReference type="Gene3D" id="3.40.710.10">
    <property type="entry name" value="DD-peptidase/beta-lactamase superfamily"/>
    <property type="match status" value="1"/>
</dbReference>
<evidence type="ECO:0000256" key="12">
    <source>
        <dbReference type="ARBA" id="ARBA00034000"/>
    </source>
</evidence>
<feature type="domain" description="Peptidase S11 D-Ala-D-Ala carboxypeptidase A C-terminal" evidence="17">
    <location>
        <begin position="278"/>
        <end position="368"/>
    </location>
</feature>
<feature type="active site" description="Acyl-ester intermediate" evidence="13">
    <location>
        <position position="66"/>
    </location>
</feature>
<feature type="active site" description="Proton acceptor" evidence="13">
    <location>
        <position position="69"/>
    </location>
</feature>
<comment type="function">
    <text evidence="1">Removes C-terminal D-alanyl residues from sugar-peptide cell wall precursors.</text>
</comment>
<dbReference type="PANTHER" id="PTHR21581">
    <property type="entry name" value="D-ALANYL-D-ALANINE CARBOXYPEPTIDASE"/>
    <property type="match status" value="1"/>
</dbReference>
<comment type="catalytic activity">
    <reaction evidence="12">
        <text>Preferential cleavage: (Ac)2-L-Lys-D-Ala-|-D-Ala. Also transpeptidation of peptidyl-alanyl moieties that are N-acyl substituents of D-alanine.</text>
        <dbReference type="EC" id="3.4.16.4"/>
    </reaction>
</comment>
<dbReference type="InterPro" id="IPR001967">
    <property type="entry name" value="Peptidase_S11_N"/>
</dbReference>
<dbReference type="GO" id="GO:0071555">
    <property type="term" value="P:cell wall organization"/>
    <property type="evidence" value="ECO:0007669"/>
    <property type="project" value="UniProtKB-KW"/>
</dbReference>
<proteinExistence type="inferred from homology"/>
<comment type="pathway">
    <text evidence="2">Cell wall biogenesis; peptidoglycan biosynthesis.</text>
</comment>
<dbReference type="PANTHER" id="PTHR21581:SF6">
    <property type="entry name" value="TRAFFICKING PROTEIN PARTICLE COMPLEX SUBUNIT 12"/>
    <property type="match status" value="1"/>
</dbReference>
<accession>A0A401JA13</accession>
<dbReference type="EC" id="3.4.16.4" evidence="4"/>
<evidence type="ECO:0000256" key="11">
    <source>
        <dbReference type="ARBA" id="ARBA00023316"/>
    </source>
</evidence>
<evidence type="ECO:0000256" key="1">
    <source>
        <dbReference type="ARBA" id="ARBA00003217"/>
    </source>
</evidence>
<reference evidence="18 19" key="1">
    <citation type="journal article" date="2019" name="Front. Microbiol.">
        <title>Genomes of Neutrophilic Sulfur-Oxidizing Chemolithoautotrophs Representing 9 Proteobacterial Species From 8 Genera.</title>
        <authorList>
            <person name="Watanabe T."/>
            <person name="Kojima H."/>
            <person name="Umezawa K."/>
            <person name="Hori C."/>
            <person name="Takasuka T.E."/>
            <person name="Kato Y."/>
            <person name="Fukui M."/>
        </authorList>
    </citation>
    <scope>NUCLEOTIDE SEQUENCE [LARGE SCALE GENOMIC DNA]</scope>
    <source>
        <strain evidence="18 19">TTN</strain>
    </source>
</reference>
<name>A0A401JA13_9PROT</name>
<feature type="active site" evidence="13">
    <location>
        <position position="126"/>
    </location>
</feature>
<evidence type="ECO:0000256" key="7">
    <source>
        <dbReference type="ARBA" id="ARBA00022729"/>
    </source>
</evidence>
<evidence type="ECO:0000256" key="15">
    <source>
        <dbReference type="RuleBase" id="RU004016"/>
    </source>
</evidence>
<dbReference type="AlphaFoldDB" id="A0A401JA13"/>
<dbReference type="InterPro" id="IPR018044">
    <property type="entry name" value="Peptidase_S11"/>
</dbReference>
<dbReference type="Pfam" id="PF07943">
    <property type="entry name" value="PBP5_C"/>
    <property type="match status" value="1"/>
</dbReference>
<comment type="caution">
    <text evidence="18">The sequence shown here is derived from an EMBL/GenBank/DDBJ whole genome shotgun (WGS) entry which is preliminary data.</text>
</comment>
<evidence type="ECO:0000256" key="16">
    <source>
        <dbReference type="SAM" id="SignalP"/>
    </source>
</evidence>
<dbReference type="GO" id="GO:0008360">
    <property type="term" value="P:regulation of cell shape"/>
    <property type="evidence" value="ECO:0007669"/>
    <property type="project" value="UniProtKB-KW"/>
</dbReference>
<evidence type="ECO:0000256" key="10">
    <source>
        <dbReference type="ARBA" id="ARBA00022984"/>
    </source>
</evidence>
<evidence type="ECO:0000313" key="18">
    <source>
        <dbReference type="EMBL" id="GBL44502.1"/>
    </source>
</evidence>
<dbReference type="SUPFAM" id="SSF69189">
    <property type="entry name" value="Penicillin-binding protein associated domain"/>
    <property type="match status" value="1"/>
</dbReference>
<dbReference type="PRINTS" id="PR00725">
    <property type="entry name" value="DADACBPTASE1"/>
</dbReference>
<dbReference type="InterPro" id="IPR012338">
    <property type="entry name" value="Beta-lactam/transpept-like"/>
</dbReference>
<gene>
    <name evidence="18" type="ORF">SFMTTN_0299</name>
</gene>
<protein>
    <recommendedName>
        <fullName evidence="4">serine-type D-Ala-D-Ala carboxypeptidase</fullName>
        <ecNumber evidence="4">3.4.16.4</ecNumber>
    </recommendedName>
</protein>
<organism evidence="18 19">
    <name type="scientific">Sulfuriferula multivorans</name>
    <dbReference type="NCBI Taxonomy" id="1559896"/>
    <lineage>
        <taxon>Bacteria</taxon>
        <taxon>Pseudomonadati</taxon>
        <taxon>Pseudomonadota</taxon>
        <taxon>Betaproteobacteria</taxon>
        <taxon>Nitrosomonadales</taxon>
        <taxon>Sulfuricellaceae</taxon>
        <taxon>Sulfuriferula</taxon>
    </lineage>
</organism>
<dbReference type="Pfam" id="PF00768">
    <property type="entry name" value="Peptidase_S11"/>
    <property type="match status" value="1"/>
</dbReference>
<evidence type="ECO:0000256" key="14">
    <source>
        <dbReference type="PIRSR" id="PIRSR618044-2"/>
    </source>
</evidence>
<evidence type="ECO:0000256" key="6">
    <source>
        <dbReference type="ARBA" id="ARBA00022670"/>
    </source>
</evidence>
<keyword evidence="9" id="KW-0133">Cell shape</keyword>
<feature type="chain" id="PRO_5019227552" description="serine-type D-Ala-D-Ala carboxypeptidase" evidence="16">
    <location>
        <begin position="24"/>
        <end position="383"/>
    </location>
</feature>
<dbReference type="InterPro" id="IPR015956">
    <property type="entry name" value="Peniciliin-bd_prot_C_sf"/>
</dbReference>
<evidence type="ECO:0000256" key="3">
    <source>
        <dbReference type="ARBA" id="ARBA00007164"/>
    </source>
</evidence>
<dbReference type="SUPFAM" id="SSF56601">
    <property type="entry name" value="beta-lactamase/transpeptidase-like"/>
    <property type="match status" value="1"/>
</dbReference>
<sequence length="383" mass="41172">MPLSFPSRALGMLLLAAVFEASAVAVPLPAIPDAPNVDARNYVLIDPVSGQVLAAREADQKVPPASLTKLMTTYLTFQAVARGSLKLDQTVPVSVAAWKAGGSTMFLQPNLPATVEQVIQGMVVVSGNDAAVALAETIAGNTDSFVQMMNATARQLGMTNTHFDNVDGLPTPTHKVSARDIGILTEAIIRQYPQYLHYFGEKTFTYNHVTQNNWNPLVFSDPTVTGMKTGHTDEAGYCLDATAVRKGRHLIAVVLGSSSRMGSAHAAEALLDFGYHFFETRRAYSAGQVISTVRNNQASPALVSIGTARDVWVTMPIGRYAQLKPSVNLPAQMPLPLKRGQQVGTLILSEGGKEVARTPLVAMTSVEKAGWFGHLWNVVRAKF</sequence>
<feature type="signal peptide" evidence="16">
    <location>
        <begin position="1"/>
        <end position="23"/>
    </location>
</feature>
<dbReference type="EMBL" id="BGOW01000002">
    <property type="protein sequence ID" value="GBL44502.1"/>
    <property type="molecule type" value="Genomic_DNA"/>
</dbReference>
<evidence type="ECO:0000256" key="13">
    <source>
        <dbReference type="PIRSR" id="PIRSR618044-1"/>
    </source>
</evidence>
<evidence type="ECO:0000256" key="5">
    <source>
        <dbReference type="ARBA" id="ARBA00022645"/>
    </source>
</evidence>
<keyword evidence="5 18" id="KW-0121">Carboxypeptidase</keyword>
<evidence type="ECO:0000259" key="17">
    <source>
        <dbReference type="SMART" id="SM00936"/>
    </source>
</evidence>
<dbReference type="GO" id="GO:0009252">
    <property type="term" value="P:peptidoglycan biosynthetic process"/>
    <property type="evidence" value="ECO:0007669"/>
    <property type="project" value="UniProtKB-UniPathway"/>
</dbReference>
<keyword evidence="7 16" id="KW-0732">Signal</keyword>
<evidence type="ECO:0000256" key="4">
    <source>
        <dbReference type="ARBA" id="ARBA00012448"/>
    </source>
</evidence>
<dbReference type="InterPro" id="IPR037167">
    <property type="entry name" value="Peptidase_S11_C_sf"/>
</dbReference>
<keyword evidence="10" id="KW-0573">Peptidoglycan synthesis</keyword>
<keyword evidence="8" id="KW-0378">Hydrolase</keyword>
<dbReference type="UniPathway" id="UPA00219"/>
<dbReference type="GO" id="GO:0009002">
    <property type="term" value="F:serine-type D-Ala-D-Ala carboxypeptidase activity"/>
    <property type="evidence" value="ECO:0007669"/>
    <property type="project" value="UniProtKB-EC"/>
</dbReference>
<dbReference type="RefSeq" id="WP_189836230.1">
    <property type="nucleotide sequence ID" value="NZ_BGOW01000002.1"/>
</dbReference>
<dbReference type="InterPro" id="IPR012907">
    <property type="entry name" value="Peptidase_S11_C"/>
</dbReference>
<feature type="binding site" evidence="14">
    <location>
        <position position="228"/>
    </location>
    <ligand>
        <name>substrate</name>
    </ligand>
</feature>
<evidence type="ECO:0000313" key="19">
    <source>
        <dbReference type="Proteomes" id="UP000286806"/>
    </source>
</evidence>
<keyword evidence="11" id="KW-0961">Cell wall biogenesis/degradation</keyword>
<evidence type="ECO:0000256" key="2">
    <source>
        <dbReference type="ARBA" id="ARBA00004752"/>
    </source>
</evidence>
<dbReference type="Proteomes" id="UP000286806">
    <property type="component" value="Unassembled WGS sequence"/>
</dbReference>
<evidence type="ECO:0000256" key="8">
    <source>
        <dbReference type="ARBA" id="ARBA00022801"/>
    </source>
</evidence>
<keyword evidence="6" id="KW-0645">Protease</keyword>
<comment type="similarity">
    <text evidence="3 15">Belongs to the peptidase S11 family.</text>
</comment>
<evidence type="ECO:0000256" key="9">
    <source>
        <dbReference type="ARBA" id="ARBA00022960"/>
    </source>
</evidence>
<keyword evidence="19" id="KW-1185">Reference proteome</keyword>